<feature type="region of interest" description="Disordered" evidence="1">
    <location>
        <begin position="1"/>
        <end position="43"/>
    </location>
</feature>
<gene>
    <name evidence="2" type="ORF">WAB15_35725</name>
</gene>
<dbReference type="EMBL" id="CP147982">
    <property type="protein sequence ID" value="WXK80934.1"/>
    <property type="molecule type" value="Genomic_DNA"/>
</dbReference>
<feature type="compositionally biased region" description="Basic and acidic residues" evidence="1">
    <location>
        <begin position="1"/>
        <end position="29"/>
    </location>
</feature>
<name>A0ABZ2R058_9ACTN</name>
<organism evidence="2 3">
    <name type="scientific">Streptomyces sirii</name>
    <dbReference type="NCBI Taxonomy" id="3127701"/>
    <lineage>
        <taxon>Bacteria</taxon>
        <taxon>Bacillati</taxon>
        <taxon>Actinomycetota</taxon>
        <taxon>Actinomycetes</taxon>
        <taxon>Kitasatosporales</taxon>
        <taxon>Streptomycetaceae</taxon>
        <taxon>Streptomyces</taxon>
    </lineage>
</organism>
<sequence length="43" mass="4999">MKERDEDRDDARRRELDRRGKELAERVARELGPGRTVTYAGPA</sequence>
<evidence type="ECO:0000256" key="1">
    <source>
        <dbReference type="SAM" id="MobiDB-lite"/>
    </source>
</evidence>
<keyword evidence="3" id="KW-1185">Reference proteome</keyword>
<dbReference type="Proteomes" id="UP001626628">
    <property type="component" value="Chromosome"/>
</dbReference>
<proteinExistence type="predicted"/>
<evidence type="ECO:0000313" key="3">
    <source>
        <dbReference type="Proteomes" id="UP001626628"/>
    </source>
</evidence>
<evidence type="ECO:0000313" key="2">
    <source>
        <dbReference type="EMBL" id="WXK80934.1"/>
    </source>
</evidence>
<dbReference type="RefSeq" id="WP_399145494.1">
    <property type="nucleotide sequence ID" value="NZ_CP147982.1"/>
</dbReference>
<accession>A0ABZ2R058</accession>
<protein>
    <submittedName>
        <fullName evidence="2">Uncharacterized protein</fullName>
    </submittedName>
</protein>
<reference evidence="2 3" key="1">
    <citation type="submission" date="2024-03" db="EMBL/GenBank/DDBJ databases">
        <title>The complete genome of Streptomyces sirii sp.nov.</title>
        <authorList>
            <person name="Zakalyukina Y.V."/>
            <person name="Belik A.R."/>
            <person name="Biryukov M.V."/>
            <person name="Baturina O.A."/>
            <person name="Kabilov M.R."/>
        </authorList>
    </citation>
    <scope>NUCLEOTIDE SEQUENCE [LARGE SCALE GENOMIC DNA]</scope>
    <source>
        <strain evidence="2 3">BP-8</strain>
    </source>
</reference>